<feature type="transmembrane region" description="Helical" evidence="7">
    <location>
        <begin position="32"/>
        <end position="50"/>
    </location>
</feature>
<keyword evidence="9" id="KW-0413">Isomerase</keyword>
<dbReference type="RefSeq" id="WP_080787667.1">
    <property type="nucleotide sequence ID" value="NZ_BJOA01000072.1"/>
</dbReference>
<accession>A0A1G8UU94</accession>
<dbReference type="GO" id="GO:0016853">
    <property type="term" value="F:isomerase activity"/>
    <property type="evidence" value="ECO:0007669"/>
    <property type="project" value="UniProtKB-KW"/>
</dbReference>
<dbReference type="InterPro" id="IPR013766">
    <property type="entry name" value="Thioredoxin_domain"/>
</dbReference>
<feature type="compositionally biased region" description="Polar residues" evidence="6">
    <location>
        <begin position="8"/>
        <end position="19"/>
    </location>
</feature>
<dbReference type="GO" id="GO:0016491">
    <property type="term" value="F:oxidoreductase activity"/>
    <property type="evidence" value="ECO:0007669"/>
    <property type="project" value="UniProtKB-KW"/>
</dbReference>
<gene>
    <name evidence="9" type="ORF">SAMN04487909_12121</name>
</gene>
<keyword evidence="7" id="KW-1133">Transmembrane helix</keyword>
<keyword evidence="7" id="KW-0812">Transmembrane</keyword>
<evidence type="ECO:0000256" key="6">
    <source>
        <dbReference type="SAM" id="MobiDB-lite"/>
    </source>
</evidence>
<evidence type="ECO:0000256" key="7">
    <source>
        <dbReference type="SAM" id="Phobius"/>
    </source>
</evidence>
<dbReference type="EMBL" id="FNED01000021">
    <property type="protein sequence ID" value="SDJ57127.1"/>
    <property type="molecule type" value="Genomic_DNA"/>
</dbReference>
<dbReference type="Pfam" id="PF13462">
    <property type="entry name" value="Thioredoxin_4"/>
    <property type="match status" value="1"/>
</dbReference>
<dbReference type="InterPro" id="IPR012336">
    <property type="entry name" value="Thioredoxin-like_fold"/>
</dbReference>
<keyword evidence="5" id="KW-0676">Redox-active center</keyword>
<dbReference type="OrthoDB" id="117402at2"/>
<evidence type="ECO:0000256" key="5">
    <source>
        <dbReference type="ARBA" id="ARBA00023284"/>
    </source>
</evidence>
<keyword evidence="4" id="KW-1015">Disulfide bond</keyword>
<dbReference type="GeneID" id="42306807"/>
<dbReference type="Gene3D" id="3.40.30.10">
    <property type="entry name" value="Glutaredoxin"/>
    <property type="match status" value="1"/>
</dbReference>
<organism evidence="9 10">
    <name type="scientific">Aneurinibacillus migulanus</name>
    <name type="common">Bacillus migulanus</name>
    <dbReference type="NCBI Taxonomy" id="47500"/>
    <lineage>
        <taxon>Bacteria</taxon>
        <taxon>Bacillati</taxon>
        <taxon>Bacillota</taxon>
        <taxon>Bacilli</taxon>
        <taxon>Bacillales</taxon>
        <taxon>Paenibacillaceae</taxon>
        <taxon>Aneurinibacillus group</taxon>
        <taxon>Aneurinibacillus</taxon>
    </lineage>
</organism>
<feature type="domain" description="Thioredoxin" evidence="8">
    <location>
        <begin position="50"/>
        <end position="244"/>
    </location>
</feature>
<feature type="region of interest" description="Disordered" evidence="6">
    <location>
        <begin position="1"/>
        <end position="23"/>
    </location>
</feature>
<proteinExistence type="inferred from homology"/>
<evidence type="ECO:0000313" key="9">
    <source>
        <dbReference type="EMBL" id="SDJ57127.1"/>
    </source>
</evidence>
<dbReference type="AlphaFoldDB" id="A0A1G8UU94"/>
<dbReference type="PANTHER" id="PTHR13887">
    <property type="entry name" value="GLUTATHIONE S-TRANSFERASE KAPPA"/>
    <property type="match status" value="1"/>
</dbReference>
<dbReference type="PROSITE" id="PS51352">
    <property type="entry name" value="THIOREDOXIN_2"/>
    <property type="match status" value="1"/>
</dbReference>
<dbReference type="PANTHER" id="PTHR13887:SF14">
    <property type="entry name" value="DISULFIDE BOND FORMATION PROTEIN D"/>
    <property type="match status" value="1"/>
</dbReference>
<keyword evidence="2" id="KW-0732">Signal</keyword>
<dbReference type="Proteomes" id="UP000182836">
    <property type="component" value="Unassembled WGS sequence"/>
</dbReference>
<evidence type="ECO:0000256" key="3">
    <source>
        <dbReference type="ARBA" id="ARBA00023002"/>
    </source>
</evidence>
<sequence length="247" mass="27437">MSKKSNRKGAQNKSTSTNIRAKEKTSSTNKRLVLYTLIGLLAAVVLFIALKAVEPNKDIAVDNPPPIENQPIAGNPNAGVTIIEFGDFKCPGCKVWNEQIFPQLQKEYLDTGIAKLAYINVLFHGEESERSAMAAESVLAQDPGSYWAFHKALFNRQPKENAEAPWITNELLLDLAKQYAPRVNQDKLAQDIKNKTTKPQVDADTNIVKTYDIHQTPTILINGTVVNNPFDYEEIVSLIEKAKASRS</sequence>
<evidence type="ECO:0000256" key="4">
    <source>
        <dbReference type="ARBA" id="ARBA00023157"/>
    </source>
</evidence>
<dbReference type="SUPFAM" id="SSF52833">
    <property type="entry name" value="Thioredoxin-like"/>
    <property type="match status" value="1"/>
</dbReference>
<evidence type="ECO:0000256" key="2">
    <source>
        <dbReference type="ARBA" id="ARBA00022729"/>
    </source>
</evidence>
<protein>
    <submittedName>
        <fullName evidence="9">Protein-disulfide isomerase</fullName>
    </submittedName>
</protein>
<reference evidence="9 10" key="1">
    <citation type="submission" date="2016-10" db="EMBL/GenBank/DDBJ databases">
        <authorList>
            <person name="de Groot N.N."/>
        </authorList>
    </citation>
    <scope>NUCLEOTIDE SEQUENCE [LARGE SCALE GENOMIC DNA]</scope>
    <source>
        <strain evidence="9 10">DSM 2895</strain>
    </source>
</reference>
<evidence type="ECO:0000256" key="1">
    <source>
        <dbReference type="ARBA" id="ARBA00005791"/>
    </source>
</evidence>
<evidence type="ECO:0000313" key="10">
    <source>
        <dbReference type="Proteomes" id="UP000182836"/>
    </source>
</evidence>
<comment type="similarity">
    <text evidence="1">Belongs to the thioredoxin family. DsbA subfamily.</text>
</comment>
<name>A0A1G8UU94_ANEMI</name>
<keyword evidence="3" id="KW-0560">Oxidoreductase</keyword>
<evidence type="ECO:0000259" key="8">
    <source>
        <dbReference type="PROSITE" id="PS51352"/>
    </source>
</evidence>
<keyword evidence="7" id="KW-0472">Membrane</keyword>
<dbReference type="InterPro" id="IPR036249">
    <property type="entry name" value="Thioredoxin-like_sf"/>
</dbReference>